<evidence type="ECO:0000313" key="4">
    <source>
        <dbReference type="Proteomes" id="UP001589788"/>
    </source>
</evidence>
<sequence length="186" mass="19587">MGIGGPGPWAGGPGGFGPGGFGPGGFGPGGRRRGRRGRGDVRHAVLALLAERPMHGYEMIAELEERTGGLWRPSPGSVYPTLQLLEDEGLVQAEEEEGRRRYSLTAEGERKAAEVLEAGAPWARLRDAVGGPRLALRHAAATTLAAARQVALVGDEHQQEQAVAILEEARQRLYRLLGGEAAGGTP</sequence>
<proteinExistence type="predicted"/>
<name>A0ABV6C3H3_9ACTN</name>
<dbReference type="InterPro" id="IPR005149">
    <property type="entry name" value="Tscrpt_reg_PadR_N"/>
</dbReference>
<dbReference type="SUPFAM" id="SSF46785">
    <property type="entry name" value="Winged helix' DNA-binding domain"/>
    <property type="match status" value="1"/>
</dbReference>
<dbReference type="Proteomes" id="UP001589788">
    <property type="component" value="Unassembled WGS sequence"/>
</dbReference>
<keyword evidence="4" id="KW-1185">Reference proteome</keyword>
<dbReference type="EMBL" id="JBHLYQ010000084">
    <property type="protein sequence ID" value="MFC0082260.1"/>
    <property type="molecule type" value="Genomic_DNA"/>
</dbReference>
<evidence type="ECO:0000313" key="3">
    <source>
        <dbReference type="EMBL" id="MFC0082260.1"/>
    </source>
</evidence>
<dbReference type="InterPro" id="IPR036388">
    <property type="entry name" value="WH-like_DNA-bd_sf"/>
</dbReference>
<dbReference type="Gene3D" id="1.10.10.10">
    <property type="entry name" value="Winged helix-like DNA-binding domain superfamily/Winged helix DNA-binding domain"/>
    <property type="match status" value="1"/>
</dbReference>
<feature type="region of interest" description="Disordered" evidence="1">
    <location>
        <begin position="1"/>
        <end position="38"/>
    </location>
</feature>
<gene>
    <name evidence="3" type="ORF">ACFFRE_08895</name>
</gene>
<dbReference type="PANTHER" id="PTHR43252">
    <property type="entry name" value="TRANSCRIPTIONAL REGULATOR YQJI"/>
    <property type="match status" value="1"/>
</dbReference>
<dbReference type="CDD" id="cd00090">
    <property type="entry name" value="HTH_ARSR"/>
    <property type="match status" value="1"/>
</dbReference>
<feature type="domain" description="Transcription regulator PadR N-terminal" evidence="2">
    <location>
        <begin position="45"/>
        <end position="113"/>
    </location>
</feature>
<evidence type="ECO:0000259" key="2">
    <source>
        <dbReference type="Pfam" id="PF03551"/>
    </source>
</evidence>
<accession>A0ABV6C3H3</accession>
<dbReference type="PANTHER" id="PTHR43252:SF2">
    <property type="entry name" value="TRANSCRIPTION REGULATOR, PADR-LIKE FAMILY"/>
    <property type="match status" value="1"/>
</dbReference>
<reference evidence="3 4" key="1">
    <citation type="submission" date="2024-09" db="EMBL/GenBank/DDBJ databases">
        <authorList>
            <person name="Sun Q."/>
            <person name="Mori K."/>
        </authorList>
    </citation>
    <scope>NUCLEOTIDE SEQUENCE [LARGE SCALE GENOMIC DNA]</scope>
    <source>
        <strain evidence="3 4">JCM 15389</strain>
    </source>
</reference>
<comment type="caution">
    <text evidence="3">The sequence shown here is derived from an EMBL/GenBank/DDBJ whole genome shotgun (WGS) entry which is preliminary data.</text>
</comment>
<organism evidence="3 4">
    <name type="scientific">Aciditerrimonas ferrireducens</name>
    <dbReference type="NCBI Taxonomy" id="667306"/>
    <lineage>
        <taxon>Bacteria</taxon>
        <taxon>Bacillati</taxon>
        <taxon>Actinomycetota</taxon>
        <taxon>Acidimicrobiia</taxon>
        <taxon>Acidimicrobiales</taxon>
        <taxon>Acidimicrobiaceae</taxon>
        <taxon>Aciditerrimonas</taxon>
    </lineage>
</organism>
<dbReference type="InterPro" id="IPR036390">
    <property type="entry name" value="WH_DNA-bd_sf"/>
</dbReference>
<evidence type="ECO:0000256" key="1">
    <source>
        <dbReference type="SAM" id="MobiDB-lite"/>
    </source>
</evidence>
<protein>
    <submittedName>
        <fullName evidence="3">PadR family transcriptional regulator</fullName>
    </submittedName>
</protein>
<feature type="compositionally biased region" description="Gly residues" evidence="1">
    <location>
        <begin position="1"/>
        <end position="29"/>
    </location>
</feature>
<dbReference type="RefSeq" id="WP_377789786.1">
    <property type="nucleotide sequence ID" value="NZ_JBHLYQ010000084.1"/>
</dbReference>
<dbReference type="InterPro" id="IPR011991">
    <property type="entry name" value="ArsR-like_HTH"/>
</dbReference>
<dbReference type="Pfam" id="PF03551">
    <property type="entry name" value="PadR"/>
    <property type="match status" value="1"/>
</dbReference>